<proteinExistence type="inferred from homology"/>
<keyword evidence="5" id="KW-0680">Restriction system</keyword>
<dbReference type="GO" id="GO:0009307">
    <property type="term" value="P:DNA restriction-modification system"/>
    <property type="evidence" value="ECO:0007669"/>
    <property type="project" value="UniProtKB-KW"/>
</dbReference>
<dbReference type="InterPro" id="IPR003356">
    <property type="entry name" value="DNA_methylase_A-5"/>
</dbReference>
<dbReference type="InterPro" id="IPR002052">
    <property type="entry name" value="DNA_methylase_N6_adenine_CS"/>
</dbReference>
<accession>A0A1I1KNG5</accession>
<dbReference type="STRING" id="927664.SAMN05421780_10764"/>
<dbReference type="GO" id="GO:0009007">
    <property type="term" value="F:site-specific DNA-methyltransferase (adenine-specific) activity"/>
    <property type="evidence" value="ECO:0007669"/>
    <property type="project" value="UniProtKB-EC"/>
</dbReference>
<feature type="domain" description="TaqI-like C-terminal specificity" evidence="8">
    <location>
        <begin position="396"/>
        <end position="508"/>
    </location>
</feature>
<dbReference type="CDD" id="cd02440">
    <property type="entry name" value="AdoMet_MTases"/>
    <property type="match status" value="1"/>
</dbReference>
<dbReference type="InterPro" id="IPR029063">
    <property type="entry name" value="SAM-dependent_MTases_sf"/>
</dbReference>
<gene>
    <name evidence="9" type="ORF">SAMN05421780_10764</name>
</gene>
<name>A0A1I1KNG5_9BACT</name>
<dbReference type="Pfam" id="PF12950">
    <property type="entry name" value="TaqI_C"/>
    <property type="match status" value="1"/>
</dbReference>
<dbReference type="GO" id="GO:0008170">
    <property type="term" value="F:N-methyltransferase activity"/>
    <property type="evidence" value="ECO:0007669"/>
    <property type="project" value="InterPro"/>
</dbReference>
<evidence type="ECO:0000259" key="8">
    <source>
        <dbReference type="Pfam" id="PF12950"/>
    </source>
</evidence>
<evidence type="ECO:0000256" key="2">
    <source>
        <dbReference type="ARBA" id="ARBA00011900"/>
    </source>
</evidence>
<comment type="catalytic activity">
    <reaction evidence="6">
        <text>a 2'-deoxyadenosine in DNA + S-adenosyl-L-methionine = an N(6)-methyl-2'-deoxyadenosine in DNA + S-adenosyl-L-homocysteine + H(+)</text>
        <dbReference type="Rhea" id="RHEA:15197"/>
        <dbReference type="Rhea" id="RHEA-COMP:12418"/>
        <dbReference type="Rhea" id="RHEA-COMP:12419"/>
        <dbReference type="ChEBI" id="CHEBI:15378"/>
        <dbReference type="ChEBI" id="CHEBI:57856"/>
        <dbReference type="ChEBI" id="CHEBI:59789"/>
        <dbReference type="ChEBI" id="CHEBI:90615"/>
        <dbReference type="ChEBI" id="CHEBI:90616"/>
        <dbReference type="EC" id="2.1.1.72"/>
    </reaction>
</comment>
<dbReference type="PROSITE" id="PS00092">
    <property type="entry name" value="N6_MTASE"/>
    <property type="match status" value="1"/>
</dbReference>
<evidence type="ECO:0000256" key="4">
    <source>
        <dbReference type="ARBA" id="ARBA00022679"/>
    </source>
</evidence>
<dbReference type="OrthoDB" id="9814572at2"/>
<dbReference type="GO" id="GO:0003677">
    <property type="term" value="F:DNA binding"/>
    <property type="evidence" value="ECO:0007669"/>
    <property type="project" value="InterPro"/>
</dbReference>
<reference evidence="9 10" key="1">
    <citation type="submission" date="2016-10" db="EMBL/GenBank/DDBJ databases">
        <authorList>
            <person name="de Groot N.N."/>
        </authorList>
    </citation>
    <scope>NUCLEOTIDE SEQUENCE [LARGE SCALE GENOMIC DNA]</scope>
    <source>
        <strain evidence="9 10">DSM 6793</strain>
    </source>
</reference>
<dbReference type="GO" id="GO:0032259">
    <property type="term" value="P:methylation"/>
    <property type="evidence" value="ECO:0007669"/>
    <property type="project" value="UniProtKB-KW"/>
</dbReference>
<dbReference type="PRINTS" id="PR00507">
    <property type="entry name" value="N12N6MTFRASE"/>
</dbReference>
<dbReference type="PANTHER" id="PTHR33841">
    <property type="entry name" value="DNA METHYLTRANSFERASE YEEA-RELATED"/>
    <property type="match status" value="1"/>
</dbReference>
<evidence type="ECO:0000256" key="3">
    <source>
        <dbReference type="ARBA" id="ARBA00022603"/>
    </source>
</evidence>
<sequence>MQTNIFGEPHSNGLTIEQAAYKANVSTATIRNWIKTGYLEQAGKGLITKQSLENFMCNVAGKEKLNARANKHLKDSHQHELLQNVVEKLAQEHEGEQIGIAYEKKLSESYKNQEGIYYTPSWIVKDMLANIKIEPHYTFLDPCCGSGNFILEALRLGIAVENIYGFDTDENAVFITKERIRQEFGVEASNIVVGDFLENASAFYDKNMSFNLIFTNPPWGKKIDKSAKEKYAQMYETHKSVDTTSLFMGACLKIISPNGLLGFLIQDAFFNIATFEDIRTKVLDKKILKLVDYGKAFKGLMTKAQAIILSNNTVEITGNIECKNKENSFFRTQKSFQNNPKKILNFGAHQHEAEVITQLYSVEHTTLSGKAKWALGIVTGNNQKFCKDTLTEGYAPILKGTDITKHGIKQPTTFIPLDFSNFQQVAPLEMYLAPEKIIYKFISYDLCFYCDNQQQYVLNSVNFFIPLEIKITNNQLTNLLNSEIINWLFNKLFATHKILRGDLELLPIHTSYFEQYSEFSEESYLQFLNLIKLPNRTFRVKN</sequence>
<evidence type="ECO:0000313" key="10">
    <source>
        <dbReference type="Proteomes" id="UP000199514"/>
    </source>
</evidence>
<keyword evidence="4 9" id="KW-0808">Transferase</keyword>
<dbReference type="Gene3D" id="3.40.50.150">
    <property type="entry name" value="Vaccinia Virus protein VP39"/>
    <property type="match status" value="1"/>
</dbReference>
<dbReference type="RefSeq" id="WP_091513077.1">
    <property type="nucleotide sequence ID" value="NZ_FOLE01000007.1"/>
</dbReference>
<dbReference type="Pfam" id="PF02384">
    <property type="entry name" value="N6_Mtase"/>
    <property type="match status" value="1"/>
</dbReference>
<organism evidence="9 10">
    <name type="scientific">Flexibacter flexilis DSM 6793</name>
    <dbReference type="NCBI Taxonomy" id="927664"/>
    <lineage>
        <taxon>Bacteria</taxon>
        <taxon>Pseudomonadati</taxon>
        <taxon>Bacteroidota</taxon>
        <taxon>Cytophagia</taxon>
        <taxon>Cytophagales</taxon>
        <taxon>Flexibacteraceae</taxon>
        <taxon>Flexibacter</taxon>
    </lineage>
</organism>
<dbReference type="EC" id="2.1.1.72" evidence="2"/>
<evidence type="ECO:0000259" key="7">
    <source>
        <dbReference type="Pfam" id="PF02384"/>
    </source>
</evidence>
<dbReference type="Proteomes" id="UP000199514">
    <property type="component" value="Unassembled WGS sequence"/>
</dbReference>
<keyword evidence="10" id="KW-1185">Reference proteome</keyword>
<dbReference type="InterPro" id="IPR050953">
    <property type="entry name" value="N4_N6_ade-DNA_methylase"/>
</dbReference>
<dbReference type="Gene3D" id="3.90.220.10">
    <property type="entry name" value="Adenine-n6-DNA-methyltransferase Taqi, Chain A, domain 2"/>
    <property type="match status" value="1"/>
</dbReference>
<protein>
    <recommendedName>
        <fullName evidence="2">site-specific DNA-methyltransferase (adenine-specific)</fullName>
        <ecNumber evidence="2">2.1.1.72</ecNumber>
    </recommendedName>
</protein>
<dbReference type="InterPro" id="IPR023135">
    <property type="entry name" value="N6_DNA_MeTrfase_TaqI_C"/>
</dbReference>
<evidence type="ECO:0000313" key="9">
    <source>
        <dbReference type="EMBL" id="SFC60208.1"/>
    </source>
</evidence>
<comment type="similarity">
    <text evidence="1">Belongs to the N(4)/N(6)-methyltransferase family.</text>
</comment>
<evidence type="ECO:0000256" key="6">
    <source>
        <dbReference type="ARBA" id="ARBA00047942"/>
    </source>
</evidence>
<dbReference type="EMBL" id="FOLE01000007">
    <property type="protein sequence ID" value="SFC60208.1"/>
    <property type="molecule type" value="Genomic_DNA"/>
</dbReference>
<dbReference type="AlphaFoldDB" id="A0A1I1KNG5"/>
<dbReference type="InterPro" id="IPR025931">
    <property type="entry name" value="TaqI_C"/>
</dbReference>
<dbReference type="SUPFAM" id="SSF53335">
    <property type="entry name" value="S-adenosyl-L-methionine-dependent methyltransferases"/>
    <property type="match status" value="1"/>
</dbReference>
<evidence type="ECO:0000256" key="1">
    <source>
        <dbReference type="ARBA" id="ARBA00006594"/>
    </source>
</evidence>
<feature type="domain" description="DNA methylase adenine-specific" evidence="7">
    <location>
        <begin position="97"/>
        <end position="336"/>
    </location>
</feature>
<evidence type="ECO:0000256" key="5">
    <source>
        <dbReference type="ARBA" id="ARBA00022747"/>
    </source>
</evidence>
<dbReference type="PANTHER" id="PTHR33841:SF1">
    <property type="entry name" value="DNA METHYLTRANSFERASE A"/>
    <property type="match status" value="1"/>
</dbReference>
<keyword evidence="3 9" id="KW-0489">Methyltransferase</keyword>